<gene>
    <name evidence="1" type="ORF">AAE3_LOCUS4410</name>
</gene>
<evidence type="ECO:0000313" key="2">
    <source>
        <dbReference type="Proteomes" id="UP000467700"/>
    </source>
</evidence>
<dbReference type="AlphaFoldDB" id="A0A8S0VY98"/>
<dbReference type="EMBL" id="CACVBS010000035">
    <property type="protein sequence ID" value="CAA7262061.1"/>
    <property type="molecule type" value="Genomic_DNA"/>
</dbReference>
<reference evidence="1 2" key="1">
    <citation type="submission" date="2020-01" db="EMBL/GenBank/DDBJ databases">
        <authorList>
            <person name="Gupta K D."/>
        </authorList>
    </citation>
    <scope>NUCLEOTIDE SEQUENCE [LARGE SCALE GENOMIC DNA]</scope>
</reference>
<evidence type="ECO:0000313" key="1">
    <source>
        <dbReference type="EMBL" id="CAA7262061.1"/>
    </source>
</evidence>
<proteinExistence type="predicted"/>
<accession>A0A8S0VY98</accession>
<organism evidence="1 2">
    <name type="scientific">Cyclocybe aegerita</name>
    <name type="common">Black poplar mushroom</name>
    <name type="synonym">Agrocybe aegerita</name>
    <dbReference type="NCBI Taxonomy" id="1973307"/>
    <lineage>
        <taxon>Eukaryota</taxon>
        <taxon>Fungi</taxon>
        <taxon>Dikarya</taxon>
        <taxon>Basidiomycota</taxon>
        <taxon>Agaricomycotina</taxon>
        <taxon>Agaricomycetes</taxon>
        <taxon>Agaricomycetidae</taxon>
        <taxon>Agaricales</taxon>
        <taxon>Agaricineae</taxon>
        <taxon>Bolbitiaceae</taxon>
        <taxon>Cyclocybe</taxon>
    </lineage>
</organism>
<sequence>MRSIRFAGHGTSGKLSQDTIPRTAVDLEPGNDLTTARGAVGRIGYHMGEKAIDCPGAPRRRRLQSRPPISSLVGQLVMNINGKNVRYSSGCTLPTALAVSSCALTLRIVALSTSTRSSFDKLQPSGPTFHAKLTLPCPTIVDEILNTSVNLVHLILVALLLVPVNKSCH</sequence>
<keyword evidence="2" id="KW-1185">Reference proteome</keyword>
<dbReference type="Proteomes" id="UP000467700">
    <property type="component" value="Unassembled WGS sequence"/>
</dbReference>
<comment type="caution">
    <text evidence="1">The sequence shown here is derived from an EMBL/GenBank/DDBJ whole genome shotgun (WGS) entry which is preliminary data.</text>
</comment>
<protein>
    <submittedName>
        <fullName evidence="1">Uncharacterized protein</fullName>
    </submittedName>
</protein>
<name>A0A8S0VY98_CYCAE</name>